<evidence type="ECO:0000256" key="2">
    <source>
        <dbReference type="SAM" id="SignalP"/>
    </source>
</evidence>
<keyword evidence="1" id="KW-0812">Transmembrane</keyword>
<evidence type="ECO:0000313" key="3">
    <source>
        <dbReference type="EMBL" id="CAE4631699.1"/>
    </source>
</evidence>
<reference evidence="3" key="1">
    <citation type="submission" date="2021-01" db="EMBL/GenBank/DDBJ databases">
        <authorList>
            <person name="Corre E."/>
            <person name="Pelletier E."/>
            <person name="Niang G."/>
            <person name="Scheremetjew M."/>
            <person name="Finn R."/>
            <person name="Kale V."/>
            <person name="Holt S."/>
            <person name="Cochrane G."/>
            <person name="Meng A."/>
            <person name="Brown T."/>
            <person name="Cohen L."/>
        </authorList>
    </citation>
    <scope>NUCLEOTIDE SEQUENCE</scope>
    <source>
        <strain evidence="3">CCMP3105</strain>
    </source>
</reference>
<accession>A0A7S4S1P4</accession>
<keyword evidence="2" id="KW-0732">Signal</keyword>
<feature type="chain" id="PRO_5031562085" evidence="2">
    <location>
        <begin position="31"/>
        <end position="121"/>
    </location>
</feature>
<keyword evidence="1" id="KW-0472">Membrane</keyword>
<dbReference type="EMBL" id="HBNR01061987">
    <property type="protein sequence ID" value="CAE4631699.1"/>
    <property type="molecule type" value="Transcribed_RNA"/>
</dbReference>
<protein>
    <submittedName>
        <fullName evidence="3">Uncharacterized protein</fullName>
    </submittedName>
</protein>
<feature type="transmembrane region" description="Helical" evidence="1">
    <location>
        <begin position="93"/>
        <end position="112"/>
    </location>
</feature>
<keyword evidence="1" id="KW-1133">Transmembrane helix</keyword>
<dbReference type="AlphaFoldDB" id="A0A7S4S1P4"/>
<proteinExistence type="predicted"/>
<gene>
    <name evidence="3" type="ORF">AMON00008_LOCUS43688</name>
</gene>
<organism evidence="3">
    <name type="scientific">Alexandrium monilatum</name>
    <dbReference type="NCBI Taxonomy" id="311494"/>
    <lineage>
        <taxon>Eukaryota</taxon>
        <taxon>Sar</taxon>
        <taxon>Alveolata</taxon>
        <taxon>Dinophyceae</taxon>
        <taxon>Gonyaulacales</taxon>
        <taxon>Pyrocystaceae</taxon>
        <taxon>Alexandrium</taxon>
    </lineage>
</organism>
<sequence>MAVARRASRALVAAALGLCLLLAAWIGAAAFVPAPGPARAAGAAAPRAPLAAVAAGLAMPAAVGAPPALAGEPPSVGEHWYWDLGLGSLHGETASIILLVFVLLVVFSLLGAGGSSKKSTA</sequence>
<name>A0A7S4S1P4_9DINO</name>
<evidence type="ECO:0000256" key="1">
    <source>
        <dbReference type="SAM" id="Phobius"/>
    </source>
</evidence>
<feature type="signal peptide" evidence="2">
    <location>
        <begin position="1"/>
        <end position="30"/>
    </location>
</feature>